<comment type="subcellular location">
    <subcellularLocation>
        <location evidence="1">Membrane</location>
        <topology evidence="1">Multi-pass membrane protein</topology>
    </subcellularLocation>
</comment>
<dbReference type="SFLD" id="SFLDS00052">
    <property type="entry name" value="Ferric_Reductase_Domain"/>
    <property type="match status" value="1"/>
</dbReference>
<dbReference type="PANTHER" id="PTHR11972:SF198">
    <property type="entry name" value="METALLOREDUCTASE AIM14-RELATED"/>
    <property type="match status" value="1"/>
</dbReference>
<keyword evidence="8 15" id="KW-1133">Transmembrane helix</keyword>
<sequence length="517" mass="59411">MTQIGSDSWELNYVVQSVKRHSTLHKVNIKYGYILFGLSCLFIIIRLSALQFYNKSWKRSGRSTSNLRISKLPLSITVSLVVLTIAILMVIKPHLEKISVLIKRMGRLSYTLTPLTIFLAAEPSWFPIDNYLNTLQLHKWISRIIVLLGVFHGIGFLIYYVVNNTLEKVLRPVNFIGVIIFILGIIMMIFWKPIRNLNYKVFYVFHNIFFLTYITLTYLHARPGVGLFHFISIGLLFAQYIRKYLYVKDITITEIIENPGSDYKIIKFPKSLLPESYLPGSHVRIGASKWSPFFIMLPSHPYTVATTFENRDLLATLIVKNTKFQLQPFETYSIQTNFKSSINENFFSTAENIVIVCGGSGISLGLVLFEFFKRSIIADGKDIKIKFIWITKDEKDLFILNDLNIQGVDVYITNGINENILEQDEIDMQESENSAVPLIELSNNSSDSLNTYETKFSNTAILSKRPNLEDILQKSLSKTLDYANKWIVSCGPPSLNKRCESIATKEKCRFFSEEYSF</sequence>
<dbReference type="Pfam" id="PF01794">
    <property type="entry name" value="Ferric_reduct"/>
    <property type="match status" value="1"/>
</dbReference>
<dbReference type="GO" id="GO:0005886">
    <property type="term" value="C:plasma membrane"/>
    <property type="evidence" value="ECO:0007669"/>
    <property type="project" value="TreeGrafter"/>
</dbReference>
<evidence type="ECO:0000256" key="12">
    <source>
        <dbReference type="ARBA" id="ARBA00037386"/>
    </source>
</evidence>
<feature type="transmembrane region" description="Helical" evidence="15">
    <location>
        <begin position="140"/>
        <end position="161"/>
    </location>
</feature>
<feature type="transmembrane region" description="Helical" evidence="15">
    <location>
        <begin position="74"/>
        <end position="91"/>
    </location>
</feature>
<keyword evidence="20" id="KW-1185">Reference proteome</keyword>
<evidence type="ECO:0000259" key="18">
    <source>
        <dbReference type="Pfam" id="PF08030"/>
    </source>
</evidence>
<evidence type="ECO:0000256" key="11">
    <source>
        <dbReference type="ARBA" id="ARBA00023136"/>
    </source>
</evidence>
<dbReference type="GO" id="GO:0033215">
    <property type="term" value="P:reductive iron assimilation"/>
    <property type="evidence" value="ECO:0007669"/>
    <property type="project" value="TreeGrafter"/>
</dbReference>
<feature type="transmembrane region" description="Helical" evidence="15">
    <location>
        <begin position="203"/>
        <end position="221"/>
    </location>
</feature>
<evidence type="ECO:0000256" key="2">
    <source>
        <dbReference type="ARBA" id="ARBA00022448"/>
    </source>
</evidence>
<evidence type="ECO:0000313" key="19">
    <source>
        <dbReference type="EMBL" id="GMM45215.1"/>
    </source>
</evidence>
<evidence type="ECO:0000256" key="7">
    <source>
        <dbReference type="ARBA" id="ARBA00022982"/>
    </source>
</evidence>
<keyword evidence="2" id="KW-0813">Transport</keyword>
<protein>
    <recommendedName>
        <fullName evidence="14">Probable metalloreductase AIM14</fullName>
    </recommendedName>
</protein>
<organism evidence="19 20">
    <name type="scientific">Pichia kluyveri</name>
    <name type="common">Yeast</name>
    <dbReference type="NCBI Taxonomy" id="36015"/>
    <lineage>
        <taxon>Eukaryota</taxon>
        <taxon>Fungi</taxon>
        <taxon>Dikarya</taxon>
        <taxon>Ascomycota</taxon>
        <taxon>Saccharomycotina</taxon>
        <taxon>Pichiomycetes</taxon>
        <taxon>Pichiales</taxon>
        <taxon>Pichiaceae</taxon>
        <taxon>Pichia</taxon>
    </lineage>
</organism>
<keyword evidence="5" id="KW-0274">FAD</keyword>
<evidence type="ECO:0000256" key="8">
    <source>
        <dbReference type="ARBA" id="ARBA00022989"/>
    </source>
</evidence>
<dbReference type="InterPro" id="IPR013121">
    <property type="entry name" value="Fe_red_NAD-bd_6"/>
</dbReference>
<evidence type="ECO:0000256" key="13">
    <source>
        <dbReference type="ARBA" id="ARBA00038065"/>
    </source>
</evidence>
<evidence type="ECO:0000259" key="16">
    <source>
        <dbReference type="Pfam" id="PF01794"/>
    </source>
</evidence>
<keyword evidence="11 15" id="KW-0472">Membrane</keyword>
<dbReference type="Pfam" id="PF08022">
    <property type="entry name" value="FAD_binding_8"/>
    <property type="match status" value="1"/>
</dbReference>
<feature type="transmembrane region" description="Helical" evidence="15">
    <location>
        <begin position="173"/>
        <end position="191"/>
    </location>
</feature>
<dbReference type="EMBL" id="BTGB01000002">
    <property type="protein sequence ID" value="GMM45215.1"/>
    <property type="molecule type" value="Genomic_DNA"/>
</dbReference>
<evidence type="ECO:0000256" key="6">
    <source>
        <dbReference type="ARBA" id="ARBA00022857"/>
    </source>
</evidence>
<dbReference type="SFLD" id="SFLDG01168">
    <property type="entry name" value="Ferric_reductase_subgroup_(FRE"/>
    <property type="match status" value="1"/>
</dbReference>
<evidence type="ECO:0000256" key="15">
    <source>
        <dbReference type="SAM" id="Phobius"/>
    </source>
</evidence>
<evidence type="ECO:0000256" key="10">
    <source>
        <dbReference type="ARBA" id="ARBA00023065"/>
    </source>
</evidence>
<comment type="similarity">
    <text evidence="13">Belongs to the ferric reductase (FRE) family. AIM14 subfamily.</text>
</comment>
<dbReference type="InterPro" id="IPR050369">
    <property type="entry name" value="RBOH/FRE"/>
</dbReference>
<dbReference type="PANTHER" id="PTHR11972">
    <property type="entry name" value="NADPH OXIDASE"/>
    <property type="match status" value="1"/>
</dbReference>
<feature type="domain" description="FAD-binding 8" evidence="17">
    <location>
        <begin position="266"/>
        <end position="323"/>
    </location>
</feature>
<evidence type="ECO:0000256" key="9">
    <source>
        <dbReference type="ARBA" id="ARBA00023002"/>
    </source>
</evidence>
<comment type="caution">
    <text evidence="19">The sequence shown here is derived from an EMBL/GenBank/DDBJ whole genome shotgun (WGS) entry which is preliminary data.</text>
</comment>
<gene>
    <name evidence="19" type="ORF">DAPK24_017900</name>
</gene>
<dbReference type="AlphaFoldDB" id="A0AAV5R1T7"/>
<comment type="function">
    <text evidence="12">Probable cell surface metalloreductase. May be involved in iron or copper homeostasis.</text>
</comment>
<keyword evidence="4 15" id="KW-0812">Transmembrane</keyword>
<dbReference type="SFLD" id="SFLDF00463">
    <property type="entry name" value="AIM14"/>
    <property type="match status" value="1"/>
</dbReference>
<dbReference type="InterPro" id="IPR039261">
    <property type="entry name" value="FNR_nucleotide-bd"/>
</dbReference>
<evidence type="ECO:0000313" key="20">
    <source>
        <dbReference type="Proteomes" id="UP001378960"/>
    </source>
</evidence>
<evidence type="ECO:0000256" key="1">
    <source>
        <dbReference type="ARBA" id="ARBA00004141"/>
    </source>
</evidence>
<dbReference type="InterPro" id="IPR013112">
    <property type="entry name" value="FAD-bd_8"/>
</dbReference>
<feature type="transmembrane region" description="Helical" evidence="15">
    <location>
        <begin position="31"/>
        <end position="53"/>
    </location>
</feature>
<evidence type="ECO:0000256" key="4">
    <source>
        <dbReference type="ARBA" id="ARBA00022692"/>
    </source>
</evidence>
<feature type="domain" description="Ferric oxidoreductase" evidence="16">
    <location>
        <begin position="105"/>
        <end position="216"/>
    </location>
</feature>
<evidence type="ECO:0000259" key="17">
    <source>
        <dbReference type="Pfam" id="PF08022"/>
    </source>
</evidence>
<dbReference type="Gene3D" id="3.40.50.80">
    <property type="entry name" value="Nucleotide-binding domain of ferredoxin-NADP reductase (FNR) module"/>
    <property type="match status" value="1"/>
</dbReference>
<accession>A0AAV5R1T7</accession>
<evidence type="ECO:0000256" key="5">
    <source>
        <dbReference type="ARBA" id="ARBA00022827"/>
    </source>
</evidence>
<keyword evidence="6" id="KW-0521">NADP</keyword>
<dbReference type="CDD" id="cd06186">
    <property type="entry name" value="NOX_Duox_like_FAD_NADP"/>
    <property type="match status" value="1"/>
</dbReference>
<feature type="transmembrane region" description="Helical" evidence="15">
    <location>
        <begin position="111"/>
        <end position="128"/>
    </location>
</feature>
<keyword evidence="3" id="KW-0285">Flavoprotein</keyword>
<keyword evidence="10" id="KW-0406">Ion transport</keyword>
<proteinExistence type="inferred from homology"/>
<dbReference type="InterPro" id="IPR013130">
    <property type="entry name" value="Fe3_Rdtase_TM_dom"/>
</dbReference>
<name>A0AAV5R1T7_PICKL</name>
<dbReference type="Proteomes" id="UP001378960">
    <property type="component" value="Unassembled WGS sequence"/>
</dbReference>
<keyword evidence="9" id="KW-0560">Oxidoreductase</keyword>
<keyword evidence="7" id="KW-0249">Electron transport</keyword>
<dbReference type="GO" id="GO:0000293">
    <property type="term" value="F:ferric-chelate reductase activity"/>
    <property type="evidence" value="ECO:0007669"/>
    <property type="project" value="TreeGrafter"/>
</dbReference>
<evidence type="ECO:0000256" key="3">
    <source>
        <dbReference type="ARBA" id="ARBA00022630"/>
    </source>
</evidence>
<feature type="transmembrane region" description="Helical" evidence="15">
    <location>
        <begin position="227"/>
        <end position="245"/>
    </location>
</feature>
<dbReference type="Pfam" id="PF08030">
    <property type="entry name" value="NAD_binding_6"/>
    <property type="match status" value="1"/>
</dbReference>
<feature type="domain" description="Ferric reductase NAD binding" evidence="18">
    <location>
        <begin position="351"/>
        <end position="503"/>
    </location>
</feature>
<evidence type="ECO:0000256" key="14">
    <source>
        <dbReference type="ARBA" id="ARBA00039704"/>
    </source>
</evidence>
<reference evidence="19 20" key="1">
    <citation type="journal article" date="2023" name="Elife">
        <title>Identification of key yeast species and microbe-microbe interactions impacting larval growth of Drosophila in the wild.</title>
        <authorList>
            <person name="Mure A."/>
            <person name="Sugiura Y."/>
            <person name="Maeda R."/>
            <person name="Honda K."/>
            <person name="Sakurai N."/>
            <person name="Takahashi Y."/>
            <person name="Watada M."/>
            <person name="Katoh T."/>
            <person name="Gotoh A."/>
            <person name="Gotoh Y."/>
            <person name="Taniguchi I."/>
            <person name="Nakamura K."/>
            <person name="Hayashi T."/>
            <person name="Katayama T."/>
            <person name="Uemura T."/>
            <person name="Hattori Y."/>
        </authorList>
    </citation>
    <scope>NUCLEOTIDE SEQUENCE [LARGE SCALE GENOMIC DNA]</scope>
    <source>
        <strain evidence="19 20">PK-24</strain>
    </source>
</reference>